<dbReference type="GO" id="GO:0045893">
    <property type="term" value="P:positive regulation of DNA-templated transcription"/>
    <property type="evidence" value="ECO:0007669"/>
    <property type="project" value="TreeGrafter"/>
</dbReference>
<dbReference type="CDD" id="cd00086">
    <property type="entry name" value="homeodomain"/>
    <property type="match status" value="1"/>
</dbReference>
<evidence type="ECO:0000256" key="8">
    <source>
        <dbReference type="PROSITE-ProRule" id="PRU00108"/>
    </source>
</evidence>
<gene>
    <name evidence="14" type="ORF">Ahy_B10g101885</name>
</gene>
<evidence type="ECO:0000256" key="9">
    <source>
        <dbReference type="RuleBase" id="RU000682"/>
    </source>
</evidence>
<reference evidence="14 15" key="1">
    <citation type="submission" date="2019-01" db="EMBL/GenBank/DDBJ databases">
        <title>Sequencing of cultivated peanut Arachis hypogaea provides insights into genome evolution and oil improvement.</title>
        <authorList>
            <person name="Chen X."/>
        </authorList>
    </citation>
    <scope>NUCLEOTIDE SEQUENCE [LARGE SCALE GENOMIC DNA]</scope>
    <source>
        <strain evidence="15">cv. Fuhuasheng</strain>
        <tissue evidence="14">Leaves</tissue>
    </source>
</reference>
<feature type="domain" description="Homeobox" evidence="13">
    <location>
        <begin position="58"/>
        <end position="118"/>
    </location>
</feature>
<evidence type="ECO:0000256" key="11">
    <source>
        <dbReference type="SAM" id="Coils"/>
    </source>
</evidence>
<dbReference type="PANTHER" id="PTHR24326:SF547">
    <property type="entry name" value="HOMEOBOX-LEUCINE ZIPPER PROTEIN ATHB-6"/>
    <property type="match status" value="1"/>
</dbReference>
<keyword evidence="3 8" id="KW-0238">DNA-binding</keyword>
<feature type="DNA-binding region" description="Homeobox" evidence="8">
    <location>
        <begin position="60"/>
        <end position="119"/>
    </location>
</feature>
<dbReference type="InterPro" id="IPR009057">
    <property type="entry name" value="Homeodomain-like_sf"/>
</dbReference>
<feature type="region of interest" description="Disordered" evidence="12">
    <location>
        <begin position="232"/>
        <end position="263"/>
    </location>
</feature>
<dbReference type="Gene3D" id="1.10.10.60">
    <property type="entry name" value="Homeodomain-like"/>
    <property type="match status" value="1"/>
</dbReference>
<dbReference type="InterPro" id="IPR003106">
    <property type="entry name" value="Leu_zip_homeo"/>
</dbReference>
<comment type="subcellular location">
    <subcellularLocation>
        <location evidence="1 8 9">Nucleus</location>
    </subcellularLocation>
</comment>
<proteinExistence type="inferred from homology"/>
<dbReference type="Pfam" id="PF02183">
    <property type="entry name" value="HALZ"/>
    <property type="match status" value="1"/>
</dbReference>
<organism evidence="14 15">
    <name type="scientific">Arachis hypogaea</name>
    <name type="common">Peanut</name>
    <dbReference type="NCBI Taxonomy" id="3818"/>
    <lineage>
        <taxon>Eukaryota</taxon>
        <taxon>Viridiplantae</taxon>
        <taxon>Streptophyta</taxon>
        <taxon>Embryophyta</taxon>
        <taxon>Tracheophyta</taxon>
        <taxon>Spermatophyta</taxon>
        <taxon>Magnoliopsida</taxon>
        <taxon>eudicotyledons</taxon>
        <taxon>Gunneridae</taxon>
        <taxon>Pentapetalae</taxon>
        <taxon>rosids</taxon>
        <taxon>fabids</taxon>
        <taxon>Fabales</taxon>
        <taxon>Fabaceae</taxon>
        <taxon>Papilionoideae</taxon>
        <taxon>50 kb inversion clade</taxon>
        <taxon>dalbergioids sensu lato</taxon>
        <taxon>Dalbergieae</taxon>
        <taxon>Pterocarpus clade</taxon>
        <taxon>Arachis</taxon>
    </lineage>
</organism>
<evidence type="ECO:0000313" key="15">
    <source>
        <dbReference type="Proteomes" id="UP000289738"/>
    </source>
</evidence>
<dbReference type="FunFam" id="1.10.10.60:FF:000159">
    <property type="entry name" value="Homeobox-leucine zipper protein HAT5"/>
    <property type="match status" value="1"/>
</dbReference>
<dbReference type="Pfam" id="PF00046">
    <property type="entry name" value="Homeodomain"/>
    <property type="match status" value="1"/>
</dbReference>
<dbReference type="OrthoDB" id="6159439at2759"/>
<evidence type="ECO:0000256" key="5">
    <source>
        <dbReference type="ARBA" id="ARBA00023163"/>
    </source>
</evidence>
<protein>
    <recommendedName>
        <fullName evidence="10">Homeobox-leucine zipper protein</fullName>
    </recommendedName>
    <alternativeName>
        <fullName evidence="10">HD-ZIP protein</fullName>
    </alternativeName>
    <alternativeName>
        <fullName evidence="10">Homeodomain transcription factor</fullName>
    </alternativeName>
</protein>
<evidence type="ECO:0000256" key="7">
    <source>
        <dbReference type="ARBA" id="ARBA00025748"/>
    </source>
</evidence>
<evidence type="ECO:0000256" key="1">
    <source>
        <dbReference type="ARBA" id="ARBA00004123"/>
    </source>
</evidence>
<dbReference type="InterPro" id="IPR045224">
    <property type="entry name" value="HDZip_class_I_plant"/>
</dbReference>
<comment type="function">
    <text evidence="10">Transcription factor.</text>
</comment>
<dbReference type="PRINTS" id="PR00031">
    <property type="entry name" value="HTHREPRESSR"/>
</dbReference>
<sequence length="358" mass="40147">MKRTGSSSDSLGALMTICPSSTEEQSPRSNHVYGHDPLFQSMVLDGLDEEGCTVEESGHHSQKKRRLSVEQVKALEKNFEVENKLEPERKVKLAQELGLQPRQVAVWFQNRRARWKTKQLERDYGVLKNNYDALKVNHDALKQDNDALHKQIKELKTRLQEENTASDVSVKEEQITMPESEEKLLVMNEEHNTTTPDETSILGSGSNVNDHHLYHDNCFNDNSDHAVVALGATTTSPSPSPSSPPLFPSDFNKDGSSDSDSSAILNEDTKDAISSSGVLQSNHHFLMFSESPALKFNCSMLASSSSMNCFQFQKPHQTTQYVKMEEHNFIGAADEACNLIFSDEQAPTLHWYSSDQWG</sequence>
<evidence type="ECO:0000256" key="12">
    <source>
        <dbReference type="SAM" id="MobiDB-lite"/>
    </source>
</evidence>
<keyword evidence="4 8" id="KW-0371">Homeobox</keyword>
<evidence type="ECO:0000256" key="6">
    <source>
        <dbReference type="ARBA" id="ARBA00023242"/>
    </source>
</evidence>
<dbReference type="Proteomes" id="UP000289738">
    <property type="component" value="Chromosome B10"/>
</dbReference>
<keyword evidence="6 8" id="KW-0539">Nucleus</keyword>
<dbReference type="PANTHER" id="PTHR24326">
    <property type="entry name" value="HOMEOBOX-LEUCINE ZIPPER PROTEIN"/>
    <property type="match status" value="1"/>
</dbReference>
<accession>A0A444X0M5</accession>
<evidence type="ECO:0000313" key="14">
    <source>
        <dbReference type="EMBL" id="RYQ83238.1"/>
    </source>
</evidence>
<dbReference type="InterPro" id="IPR017970">
    <property type="entry name" value="Homeobox_CS"/>
</dbReference>
<comment type="caution">
    <text evidence="14">The sequence shown here is derived from an EMBL/GenBank/DDBJ whole genome shotgun (WGS) entry which is preliminary data.</text>
</comment>
<feature type="compositionally biased region" description="Pro residues" evidence="12">
    <location>
        <begin position="238"/>
        <end position="247"/>
    </location>
</feature>
<dbReference type="InterPro" id="IPR001356">
    <property type="entry name" value="HD"/>
</dbReference>
<evidence type="ECO:0000256" key="4">
    <source>
        <dbReference type="ARBA" id="ARBA00023155"/>
    </source>
</evidence>
<keyword evidence="5 10" id="KW-0804">Transcription</keyword>
<dbReference type="GO" id="GO:0005634">
    <property type="term" value="C:nucleus"/>
    <property type="evidence" value="ECO:0007669"/>
    <property type="project" value="UniProtKB-SubCell"/>
</dbReference>
<dbReference type="Gramene" id="arahy.Tifrunner.gnm2.ann2.Ah20g143000.1">
    <property type="protein sequence ID" value="arahy.Tifrunner.gnm2.ann2.Ah20g143000.1-CDS"/>
    <property type="gene ID" value="arahy.Tifrunner.gnm2.ann2.Ah20g143000"/>
</dbReference>
<name>A0A444X0M5_ARAHY</name>
<comment type="similarity">
    <text evidence="7 10">Belongs to the HD-ZIP homeobox family. Class I subfamily.</text>
</comment>
<evidence type="ECO:0000256" key="3">
    <source>
        <dbReference type="ARBA" id="ARBA00023125"/>
    </source>
</evidence>
<dbReference type="InterPro" id="IPR000047">
    <property type="entry name" value="HTH_motif"/>
</dbReference>
<feature type="coiled-coil region" evidence="11">
    <location>
        <begin position="117"/>
        <end position="165"/>
    </location>
</feature>
<dbReference type="AlphaFoldDB" id="A0A444X0M5"/>
<dbReference type="GO" id="GO:0042802">
    <property type="term" value="F:identical protein binding"/>
    <property type="evidence" value="ECO:0007669"/>
    <property type="project" value="UniProtKB-ARBA"/>
</dbReference>
<dbReference type="SMR" id="A0A444X0M5"/>
<dbReference type="GO" id="GO:0043565">
    <property type="term" value="F:sequence-specific DNA binding"/>
    <property type="evidence" value="ECO:0007669"/>
    <property type="project" value="InterPro"/>
</dbReference>
<keyword evidence="15" id="KW-1185">Reference proteome</keyword>
<keyword evidence="2 10" id="KW-0805">Transcription regulation</keyword>
<dbReference type="GO" id="GO:0000981">
    <property type="term" value="F:DNA-binding transcription factor activity, RNA polymerase II-specific"/>
    <property type="evidence" value="ECO:0007669"/>
    <property type="project" value="UniProtKB-UniRule"/>
</dbReference>
<dbReference type="SMART" id="SM00389">
    <property type="entry name" value="HOX"/>
    <property type="match status" value="1"/>
</dbReference>
<dbReference type="PROSITE" id="PS00027">
    <property type="entry name" value="HOMEOBOX_1"/>
    <property type="match status" value="1"/>
</dbReference>
<dbReference type="EMBL" id="SDMP01000020">
    <property type="protein sequence ID" value="RYQ83238.1"/>
    <property type="molecule type" value="Genomic_DNA"/>
</dbReference>
<dbReference type="SUPFAM" id="SSF46689">
    <property type="entry name" value="Homeodomain-like"/>
    <property type="match status" value="1"/>
</dbReference>
<evidence type="ECO:0000259" key="13">
    <source>
        <dbReference type="PROSITE" id="PS50071"/>
    </source>
</evidence>
<evidence type="ECO:0000256" key="2">
    <source>
        <dbReference type="ARBA" id="ARBA00023015"/>
    </source>
</evidence>
<keyword evidence="11" id="KW-0175">Coiled coil</keyword>
<dbReference type="PROSITE" id="PS50071">
    <property type="entry name" value="HOMEOBOX_2"/>
    <property type="match status" value="1"/>
</dbReference>
<evidence type="ECO:0000256" key="10">
    <source>
        <dbReference type="RuleBase" id="RU369038"/>
    </source>
</evidence>